<feature type="transmembrane region" description="Helical" evidence="8">
    <location>
        <begin position="243"/>
        <end position="261"/>
    </location>
</feature>
<organism evidence="11">
    <name type="scientific">Fusarium vanettenii (strain ATCC MYA-4622 / CBS 123669 / FGSC 9596 / NRRL 45880 / 77-13-4)</name>
    <name type="common">Fusarium solani subsp. pisi</name>
    <dbReference type="NCBI Taxonomy" id="660122"/>
    <lineage>
        <taxon>Eukaryota</taxon>
        <taxon>Fungi</taxon>
        <taxon>Dikarya</taxon>
        <taxon>Ascomycota</taxon>
        <taxon>Pezizomycotina</taxon>
        <taxon>Sordariomycetes</taxon>
        <taxon>Hypocreomycetidae</taxon>
        <taxon>Hypocreales</taxon>
        <taxon>Nectriaceae</taxon>
        <taxon>Fusarium</taxon>
        <taxon>Fusarium solani species complex</taxon>
        <taxon>Fusarium vanettenii</taxon>
    </lineage>
</organism>
<dbReference type="NCBIfam" id="TIGR01974">
    <property type="entry name" value="NDH_I_L"/>
    <property type="match status" value="1"/>
</dbReference>
<proteinExistence type="inferred from homology"/>
<evidence type="ECO:0000313" key="12">
    <source>
        <dbReference type="Proteomes" id="UP000005206"/>
    </source>
</evidence>
<feature type="transmembrane region" description="Helical" evidence="8">
    <location>
        <begin position="273"/>
        <end position="294"/>
    </location>
</feature>
<keyword evidence="5 8" id="KW-1133">Transmembrane helix</keyword>
<feature type="transmembrane region" description="Helical" evidence="8">
    <location>
        <begin position="615"/>
        <end position="633"/>
    </location>
</feature>
<comment type="subcellular location">
    <subcellularLocation>
        <location evidence="2">Membrane</location>
        <topology evidence="2">Multi-pass membrane protein</topology>
    </subcellularLocation>
</comment>
<keyword evidence="6 8" id="KW-0830">Ubiquinone</keyword>
<reference evidence="11" key="1">
    <citation type="journal article" date="2012" name="Fungal Genet. Biol.">
        <title>Comparative analysis of Fusarium mitochondrial genomes reveals a highly variable region that encodes an exceptionally large open reading frame.</title>
        <authorList>
            <person name="Al-Reedy R.M."/>
            <person name="Malireddy R."/>
            <person name="Dillman C.B."/>
            <person name="Kennell J.C."/>
        </authorList>
    </citation>
    <scope>NUCLEOTIDE SEQUENCE [LARGE SCALE GENOMIC DNA]</scope>
    <source>
        <strain>ATCC MYA-4622 / CBS 123669 / FGSC 9596 / NRRL 45880 / 77-13-4</strain>
        <strain evidence="11">MpVI</strain>
    </source>
</reference>
<feature type="domain" description="NADH-Ubiquinone oxidoreductase (complex I) chain 5 N-terminal" evidence="10">
    <location>
        <begin position="64"/>
        <end position="114"/>
    </location>
</feature>
<dbReference type="EMBL" id="JN041209">
    <property type="protein sequence ID" value="AEJ72895.1"/>
    <property type="molecule type" value="Genomic_DNA"/>
</dbReference>
<dbReference type="GO" id="GO:0015990">
    <property type="term" value="P:electron transport coupled proton transport"/>
    <property type="evidence" value="ECO:0007669"/>
    <property type="project" value="TreeGrafter"/>
</dbReference>
<protein>
    <recommendedName>
        <fullName evidence="8">NADH-ubiquinone oxidoreductase chain 5</fullName>
        <ecNumber evidence="8">7.1.1.2</ecNumber>
    </recommendedName>
</protein>
<geneLocation type="mitochondrion" evidence="11"/>
<sequence length="664" mass="73916">MYLSIIILPLLSSIVSGFFGRKVGVTGSRILGCLSIMTTTLLAITSFFEVGFNNNPVSINLFKWLDNESFNMVWNFQFDSLTVSMLIPVLIISSLVHFYSIGYMSHDPHNQRFFSYLSLFTFMMIILVTGNNYLLMFVGWEGVGVCSYLLVSFWFTRIAANQSSLSAFLTNRVGDAFLMIGMFIILWSLGNLDYSTVFSLAPYINENIITIIGICLLIGAMAKSSQVGLHIWLPMAMEGPTPVSALIHAATMVTAGVYLLIRSSPLIEYSSTVLLICLWLGAVTTVFSSLIGLFQQDIKKIIAYSTMSQLGMMVIAIGLSSYNVAIFHLINHAFYKGLLFLGAGAVIHAVVDNQDLRKYGGLISFLPLTYSVILIASLSLVAFPFMTGFYSKDFILESAYGQYHFSSIDVYVIAVIGAIFTTLYSVKVIYLTFLTNPNGPVNYYRNAHESDIFISLPLVVLAIFSIYFGYITRDIFIGLGSGFFVDNSIFIHPVHEIMIDTEFGVPTIFKLIPFILTVSFSALAIVYSEFMPNIISNFKLSNLGYYIYGFFNQRFLVEFFYNKYIVNSVLEIGGQTTKVLDKGSIESIGPYGFGVILTKSSKIISNLSNGVVTNYALYILIGICFYLSVFTFVPVVSDVVNSITISCIIILIIRLRGDEKILYK</sequence>
<evidence type="ECO:0000256" key="2">
    <source>
        <dbReference type="ARBA" id="ARBA00004141"/>
    </source>
</evidence>
<dbReference type="InterPro" id="IPR018393">
    <property type="entry name" value="NADHpl_OxRdtase_5_subgr"/>
</dbReference>
<dbReference type="STRING" id="660122.H6D5C8"/>
<dbReference type="AlphaFoldDB" id="H6D5C8"/>
<dbReference type="GO" id="GO:0003954">
    <property type="term" value="F:NADH dehydrogenase activity"/>
    <property type="evidence" value="ECO:0007669"/>
    <property type="project" value="TreeGrafter"/>
</dbReference>
<keyword evidence="3" id="KW-0679">Respiratory chain</keyword>
<feature type="transmembrane region" description="Helical" evidence="8">
    <location>
        <begin position="452"/>
        <end position="471"/>
    </location>
</feature>
<evidence type="ECO:0000256" key="3">
    <source>
        <dbReference type="ARBA" id="ARBA00022660"/>
    </source>
</evidence>
<feature type="transmembrane region" description="Helical" evidence="8">
    <location>
        <begin position="301"/>
        <end position="327"/>
    </location>
</feature>
<evidence type="ECO:0000256" key="1">
    <source>
        <dbReference type="ARBA" id="ARBA00003257"/>
    </source>
</evidence>
<dbReference type="GO" id="GO:0008137">
    <property type="term" value="F:NADH dehydrogenase (ubiquinone) activity"/>
    <property type="evidence" value="ECO:0007669"/>
    <property type="project" value="UniProtKB-EC"/>
</dbReference>
<evidence type="ECO:0000256" key="7">
    <source>
        <dbReference type="ARBA" id="ARBA00023136"/>
    </source>
</evidence>
<keyword evidence="8" id="KW-0520">NAD</keyword>
<keyword evidence="7 8" id="KW-0472">Membrane</keyword>
<feature type="transmembrane region" description="Helical" evidence="8">
    <location>
        <begin position="508"/>
        <end position="527"/>
    </location>
</feature>
<dbReference type="Pfam" id="PF00361">
    <property type="entry name" value="Proton_antipo_M"/>
    <property type="match status" value="1"/>
</dbReference>
<feature type="transmembrane region" description="Helical" evidence="8">
    <location>
        <begin position="142"/>
        <end position="160"/>
    </location>
</feature>
<feature type="transmembrane region" description="Helical" evidence="8">
    <location>
        <begin position="202"/>
        <end position="222"/>
    </location>
</feature>
<evidence type="ECO:0000256" key="8">
    <source>
        <dbReference type="RuleBase" id="RU003404"/>
    </source>
</evidence>
<dbReference type="GO" id="GO:0042773">
    <property type="term" value="P:ATP synthesis coupled electron transport"/>
    <property type="evidence" value="ECO:0007669"/>
    <property type="project" value="InterPro"/>
</dbReference>
<dbReference type="Proteomes" id="UP000005206">
    <property type="component" value="Mitochondrion"/>
</dbReference>
<gene>
    <name evidence="11" type="primary">nad5</name>
</gene>
<evidence type="ECO:0000313" key="11">
    <source>
        <dbReference type="EMBL" id="AEJ72895.1"/>
    </source>
</evidence>
<dbReference type="EC" id="7.1.1.2" evidence="8"/>
<evidence type="ECO:0000259" key="9">
    <source>
        <dbReference type="Pfam" id="PF00361"/>
    </source>
</evidence>
<dbReference type="NCBIfam" id="NF005141">
    <property type="entry name" value="PRK06590.1"/>
    <property type="match status" value="1"/>
</dbReference>
<dbReference type="PANTHER" id="PTHR42829">
    <property type="entry name" value="NADH-UBIQUINONE OXIDOREDUCTASE CHAIN 5"/>
    <property type="match status" value="1"/>
</dbReference>
<keyword evidence="4 8" id="KW-0812">Transmembrane</keyword>
<accession>H6D5C8</accession>
<dbReference type="InterPro" id="IPR003945">
    <property type="entry name" value="NU5C-like"/>
</dbReference>
<feature type="domain" description="NADH:quinone oxidoreductase/Mrp antiporter transmembrane" evidence="9">
    <location>
        <begin position="131"/>
        <end position="408"/>
    </location>
</feature>
<dbReference type="InterPro" id="IPR001750">
    <property type="entry name" value="ND/Mrp_TM"/>
</dbReference>
<dbReference type="GO" id="GO:0016020">
    <property type="term" value="C:membrane"/>
    <property type="evidence" value="ECO:0007669"/>
    <property type="project" value="UniProtKB-SubCell"/>
</dbReference>
<keyword evidence="8 11" id="KW-0496">Mitochondrion</keyword>
<feature type="transmembrane region" description="Helical" evidence="8">
    <location>
        <begin position="30"/>
        <end position="48"/>
    </location>
</feature>
<dbReference type="Gene3D" id="1.20.5.2700">
    <property type="match status" value="1"/>
</dbReference>
<keyword evidence="3" id="KW-0249">Electron transport</keyword>
<evidence type="ECO:0000259" key="10">
    <source>
        <dbReference type="Pfam" id="PF00662"/>
    </source>
</evidence>
<keyword evidence="11" id="KW-0560">Oxidoreductase</keyword>
<comment type="function">
    <text evidence="1">Core subunit of the mitochondrial membrane respiratory chain NADH dehydrogenase (Complex I) that is believed to belong to the minimal assembly required for catalysis. Complex I functions in the transfer of electrons from NADH to the respiratory chain. The immediate electron acceptor for the enzyme is believed to be ubiquinone.</text>
</comment>
<dbReference type="InParanoid" id="H6D5C8"/>
<feature type="transmembrane region" description="Helical" evidence="8">
    <location>
        <begin position="333"/>
        <end position="351"/>
    </location>
</feature>
<feature type="transmembrane region" description="Helical" evidence="8">
    <location>
        <begin position="81"/>
        <end position="101"/>
    </location>
</feature>
<comment type="similarity">
    <text evidence="8">Belongs to the complex I subunit 5 family.</text>
</comment>
<dbReference type="PRINTS" id="PR01434">
    <property type="entry name" value="NADHDHGNASE5"/>
</dbReference>
<evidence type="ECO:0000256" key="4">
    <source>
        <dbReference type="ARBA" id="ARBA00022692"/>
    </source>
</evidence>
<dbReference type="PANTHER" id="PTHR42829:SF2">
    <property type="entry name" value="NADH-UBIQUINONE OXIDOREDUCTASE CHAIN 5"/>
    <property type="match status" value="1"/>
</dbReference>
<comment type="function">
    <text evidence="8">Core subunit of the mitochondrial membrane respiratory chain NADH dehydrogenase (Complex I) which catalyzes electron transfer from NADH through the respiratory chain, using ubiquinone as an electron acceptor. Essential for the catalytic activity and assembly of complex I.</text>
</comment>
<keyword evidence="8" id="KW-0813">Transport</keyword>
<dbReference type="Pfam" id="PF00662">
    <property type="entry name" value="Proton_antipo_N"/>
    <property type="match status" value="1"/>
</dbReference>
<dbReference type="SMR" id="H6D5C8"/>
<evidence type="ECO:0000256" key="6">
    <source>
        <dbReference type="ARBA" id="ARBA00023075"/>
    </source>
</evidence>
<evidence type="ECO:0000256" key="5">
    <source>
        <dbReference type="ARBA" id="ARBA00022989"/>
    </source>
</evidence>
<name>H6D5C8_FUSV7</name>
<feature type="transmembrane region" description="Helical" evidence="8">
    <location>
        <begin position="363"/>
        <end position="390"/>
    </location>
</feature>
<comment type="catalytic activity">
    <reaction evidence="8">
        <text>a ubiquinone + NADH + 5 H(+)(in) = a ubiquinol + NAD(+) + 4 H(+)(out)</text>
        <dbReference type="Rhea" id="RHEA:29091"/>
        <dbReference type="Rhea" id="RHEA-COMP:9565"/>
        <dbReference type="Rhea" id="RHEA-COMP:9566"/>
        <dbReference type="ChEBI" id="CHEBI:15378"/>
        <dbReference type="ChEBI" id="CHEBI:16389"/>
        <dbReference type="ChEBI" id="CHEBI:17976"/>
        <dbReference type="ChEBI" id="CHEBI:57540"/>
        <dbReference type="ChEBI" id="CHEBI:57945"/>
        <dbReference type="EC" id="7.1.1.2"/>
    </reaction>
</comment>
<dbReference type="InterPro" id="IPR001516">
    <property type="entry name" value="Proton_antipo_N"/>
</dbReference>
<feature type="transmembrane region" description="Helical" evidence="8">
    <location>
        <begin position="410"/>
        <end position="431"/>
    </location>
</feature>
<feature type="transmembrane region" description="Helical" evidence="8">
    <location>
        <begin position="639"/>
        <end position="657"/>
    </location>
</feature>
<feature type="transmembrane region" description="Helical" evidence="8">
    <location>
        <begin position="113"/>
        <end position="136"/>
    </location>
</feature>
<feature type="transmembrane region" description="Helical" evidence="8">
    <location>
        <begin position="6"/>
        <end position="23"/>
    </location>
</feature>
<keyword evidence="12" id="KW-1185">Reference proteome</keyword>
<feature type="transmembrane region" description="Helical" evidence="8">
    <location>
        <begin position="172"/>
        <end position="190"/>
    </location>
</feature>